<organism evidence="5 6">
    <name type="scientific">Limulus polyphemus</name>
    <name type="common">Atlantic horseshoe crab</name>
    <dbReference type="NCBI Taxonomy" id="6850"/>
    <lineage>
        <taxon>Eukaryota</taxon>
        <taxon>Metazoa</taxon>
        <taxon>Ecdysozoa</taxon>
        <taxon>Arthropoda</taxon>
        <taxon>Chelicerata</taxon>
        <taxon>Merostomata</taxon>
        <taxon>Xiphosura</taxon>
        <taxon>Limulidae</taxon>
        <taxon>Limulus</taxon>
    </lineage>
</organism>
<evidence type="ECO:0000256" key="3">
    <source>
        <dbReference type="PROSITE-ProRule" id="PRU00221"/>
    </source>
</evidence>
<dbReference type="PANTHER" id="PTHR22847">
    <property type="entry name" value="WD40 REPEAT PROTEIN"/>
    <property type="match status" value="1"/>
</dbReference>
<gene>
    <name evidence="6" type="primary">LOC111088965</name>
</gene>
<dbReference type="InterPro" id="IPR015943">
    <property type="entry name" value="WD40/YVTN_repeat-like_dom_sf"/>
</dbReference>
<dbReference type="PRINTS" id="PR00320">
    <property type="entry name" value="GPROTEINBRPT"/>
</dbReference>
<keyword evidence="5" id="KW-1185">Reference proteome</keyword>
<dbReference type="Pfam" id="PF00400">
    <property type="entry name" value="WD40"/>
    <property type="match status" value="3"/>
</dbReference>
<feature type="non-terminal residue" evidence="6">
    <location>
        <position position="1"/>
    </location>
</feature>
<dbReference type="PANTHER" id="PTHR22847:SF637">
    <property type="entry name" value="WD REPEAT DOMAIN 5B"/>
    <property type="match status" value="1"/>
</dbReference>
<dbReference type="Proteomes" id="UP000694941">
    <property type="component" value="Unplaced"/>
</dbReference>
<sequence length="380" mass="41664">VRFWPLLDVDSEKTVTHSDAVLCYTVTYDCKTVVTGSQDMSLKVWEVATGKLTQVLVGHEGPVTCVAIAPFSPSLVVSGSLDHNLIVWDMTTGGDNFTLRGHTEAVKTVQLTIEGSAVISGSDDTTLQIWSTQTGQRIAMVDLHLTIVSVATSLHVGHLAIQLANNNLVPIIRLHNNPGKGMKLDLPAGTPVNEEWKIPGHAWRGVHPKRVFLRGNLKREQSFDSFYWDLRSPKHEIGTSLEDIKRVPSPFGSRETLHLAGTVWDGSVGNRAIRIPSLSDSGGVQPKSKLPKHKVLKKQHSMFACFPEFTQQPQSPLLSPQHPKVDGKSDLLVRSPVTRLAKEFPNISRAESLEENETTPEKSESKSVVVIKESSVCSIA</sequence>
<dbReference type="InterPro" id="IPR036322">
    <property type="entry name" value="WD40_repeat_dom_sf"/>
</dbReference>
<dbReference type="InterPro" id="IPR020472">
    <property type="entry name" value="WD40_PAC1"/>
</dbReference>
<evidence type="ECO:0000313" key="6">
    <source>
        <dbReference type="RefSeq" id="XP_022256128.1"/>
    </source>
</evidence>
<dbReference type="GeneID" id="111088965"/>
<dbReference type="PROSITE" id="PS50294">
    <property type="entry name" value="WD_REPEATS_REGION"/>
    <property type="match status" value="3"/>
</dbReference>
<feature type="region of interest" description="Disordered" evidence="4">
    <location>
        <begin position="346"/>
        <end position="366"/>
    </location>
</feature>
<dbReference type="InterPro" id="IPR001680">
    <property type="entry name" value="WD40_rpt"/>
</dbReference>
<dbReference type="SMART" id="SM00320">
    <property type="entry name" value="WD40"/>
    <property type="match status" value="3"/>
</dbReference>
<dbReference type="Gene3D" id="2.130.10.10">
    <property type="entry name" value="YVTN repeat-like/Quinoprotein amine dehydrogenase"/>
    <property type="match status" value="2"/>
</dbReference>
<accession>A0ABM1TJS2</accession>
<keyword evidence="2" id="KW-0677">Repeat</keyword>
<keyword evidence="1 3" id="KW-0853">WD repeat</keyword>
<feature type="repeat" description="WD" evidence="3">
    <location>
        <begin position="56"/>
        <end position="98"/>
    </location>
</feature>
<dbReference type="PROSITE" id="PS00678">
    <property type="entry name" value="WD_REPEATS_1"/>
    <property type="match status" value="2"/>
</dbReference>
<dbReference type="PROSITE" id="PS50082">
    <property type="entry name" value="WD_REPEATS_2"/>
    <property type="match status" value="3"/>
</dbReference>
<proteinExistence type="predicted"/>
<dbReference type="InterPro" id="IPR019775">
    <property type="entry name" value="WD40_repeat_CS"/>
</dbReference>
<protein>
    <submittedName>
        <fullName evidence="6">F-box/WD repeat-containing protein 10-like</fullName>
    </submittedName>
</protein>
<feature type="repeat" description="WD" evidence="3">
    <location>
        <begin position="14"/>
        <end position="55"/>
    </location>
</feature>
<evidence type="ECO:0000313" key="5">
    <source>
        <dbReference type="Proteomes" id="UP000694941"/>
    </source>
</evidence>
<dbReference type="RefSeq" id="XP_022256128.1">
    <property type="nucleotide sequence ID" value="XM_022400420.1"/>
</dbReference>
<reference evidence="6" key="1">
    <citation type="submission" date="2025-08" db="UniProtKB">
        <authorList>
            <consortium name="RefSeq"/>
        </authorList>
    </citation>
    <scope>IDENTIFICATION</scope>
    <source>
        <tissue evidence="6">Muscle</tissue>
    </source>
</reference>
<evidence type="ECO:0000256" key="1">
    <source>
        <dbReference type="ARBA" id="ARBA00022574"/>
    </source>
</evidence>
<dbReference type="SUPFAM" id="SSF50978">
    <property type="entry name" value="WD40 repeat-like"/>
    <property type="match status" value="1"/>
</dbReference>
<evidence type="ECO:0000256" key="4">
    <source>
        <dbReference type="SAM" id="MobiDB-lite"/>
    </source>
</evidence>
<feature type="repeat" description="WD" evidence="3">
    <location>
        <begin position="99"/>
        <end position="140"/>
    </location>
</feature>
<evidence type="ECO:0000256" key="2">
    <source>
        <dbReference type="ARBA" id="ARBA00022737"/>
    </source>
</evidence>
<name>A0ABM1TJS2_LIMPO</name>